<dbReference type="EMBL" id="LNQE01001569">
    <property type="protein sequence ID" value="KUG15287.1"/>
    <property type="molecule type" value="Genomic_DNA"/>
</dbReference>
<proteinExistence type="predicted"/>
<comment type="caution">
    <text evidence="1">The sequence shown here is derived from an EMBL/GenBank/DDBJ whole genome shotgun (WGS) entry which is preliminary data.</text>
</comment>
<gene>
    <name evidence="1" type="ORF">ASZ90_015066</name>
</gene>
<evidence type="ECO:0000313" key="1">
    <source>
        <dbReference type="EMBL" id="KUG15287.1"/>
    </source>
</evidence>
<protein>
    <submittedName>
        <fullName evidence="1">Uncharacterized protein</fullName>
    </submittedName>
</protein>
<organism evidence="1">
    <name type="scientific">hydrocarbon metagenome</name>
    <dbReference type="NCBI Taxonomy" id="938273"/>
    <lineage>
        <taxon>unclassified sequences</taxon>
        <taxon>metagenomes</taxon>
        <taxon>ecological metagenomes</taxon>
    </lineage>
</organism>
<sequence>MRIVNEYCYFFHHGKSTVVSIGYTSKKKCGQCLTLYNRDE</sequence>
<name>A0A0W8F2Z9_9ZZZZ</name>
<dbReference type="AlphaFoldDB" id="A0A0W8F2Z9"/>
<accession>A0A0W8F2Z9</accession>
<reference evidence="1" key="1">
    <citation type="journal article" date="2015" name="Proc. Natl. Acad. Sci. U.S.A.">
        <title>Networks of energetic and metabolic interactions define dynamics in microbial communities.</title>
        <authorList>
            <person name="Embree M."/>
            <person name="Liu J.K."/>
            <person name="Al-Bassam M.M."/>
            <person name="Zengler K."/>
        </authorList>
    </citation>
    <scope>NUCLEOTIDE SEQUENCE</scope>
</reference>